<gene>
    <name evidence="2" type="ORF">Pan241w_14810</name>
</gene>
<organism evidence="2 3">
    <name type="scientific">Gimesia alba</name>
    <dbReference type="NCBI Taxonomy" id="2527973"/>
    <lineage>
        <taxon>Bacteria</taxon>
        <taxon>Pseudomonadati</taxon>
        <taxon>Planctomycetota</taxon>
        <taxon>Planctomycetia</taxon>
        <taxon>Planctomycetales</taxon>
        <taxon>Planctomycetaceae</taxon>
        <taxon>Gimesia</taxon>
    </lineage>
</organism>
<proteinExistence type="predicted"/>
<dbReference type="EMBL" id="CP036269">
    <property type="protein sequence ID" value="QDT41420.1"/>
    <property type="molecule type" value="Genomic_DNA"/>
</dbReference>
<accession>A0A517RC09</accession>
<dbReference type="KEGG" id="gaz:Pan241w_14810"/>
<keyword evidence="3" id="KW-1185">Reference proteome</keyword>
<dbReference type="AlphaFoldDB" id="A0A517RC09"/>
<feature type="compositionally biased region" description="Low complexity" evidence="1">
    <location>
        <begin position="60"/>
        <end position="72"/>
    </location>
</feature>
<feature type="compositionally biased region" description="Polar residues" evidence="1">
    <location>
        <begin position="34"/>
        <end position="54"/>
    </location>
</feature>
<reference evidence="2 3" key="1">
    <citation type="submission" date="2019-02" db="EMBL/GenBank/DDBJ databases">
        <title>Deep-cultivation of Planctomycetes and their phenomic and genomic characterization uncovers novel biology.</title>
        <authorList>
            <person name="Wiegand S."/>
            <person name="Jogler M."/>
            <person name="Boedeker C."/>
            <person name="Pinto D."/>
            <person name="Vollmers J."/>
            <person name="Rivas-Marin E."/>
            <person name="Kohn T."/>
            <person name="Peeters S.H."/>
            <person name="Heuer A."/>
            <person name="Rast P."/>
            <person name="Oberbeckmann S."/>
            <person name="Bunk B."/>
            <person name="Jeske O."/>
            <person name="Meyerdierks A."/>
            <person name="Storesund J.E."/>
            <person name="Kallscheuer N."/>
            <person name="Luecker S."/>
            <person name="Lage O.M."/>
            <person name="Pohl T."/>
            <person name="Merkel B.J."/>
            <person name="Hornburger P."/>
            <person name="Mueller R.-W."/>
            <person name="Bruemmer F."/>
            <person name="Labrenz M."/>
            <person name="Spormann A.M."/>
            <person name="Op den Camp H."/>
            <person name="Overmann J."/>
            <person name="Amann R."/>
            <person name="Jetten M.S.M."/>
            <person name="Mascher T."/>
            <person name="Medema M.H."/>
            <person name="Devos D.P."/>
            <person name="Kaster A.-K."/>
            <person name="Ovreas L."/>
            <person name="Rohde M."/>
            <person name="Galperin M.Y."/>
            <person name="Jogler C."/>
        </authorList>
    </citation>
    <scope>NUCLEOTIDE SEQUENCE [LARGE SCALE GENOMIC DNA]</scope>
    <source>
        <strain evidence="2 3">Pan241w</strain>
    </source>
</reference>
<dbReference type="PROSITE" id="PS51257">
    <property type="entry name" value="PROKAR_LIPOPROTEIN"/>
    <property type="match status" value="1"/>
</dbReference>
<sequence>MKVRSMKYQSHIKMFICMIMVTFISFTGCNKSTETAKNNPVTDSGKNDVDNNTAAKPLINDTTNSSDETTSEPVKDAETQKENEVLNVVGTVYKVNNMLIIITDIKSEKPVDDMDETPLNLTLRISNKDPENELLYTSWTPLDSELSSNKRVSHIQDDQGTIYPILLAKKDQPYAGQVLQKKLKPGEAIKDVLLFKELKPDTKRIKLYLVGSEMTDHKDLVFNLQVP</sequence>
<evidence type="ECO:0000313" key="3">
    <source>
        <dbReference type="Proteomes" id="UP000317171"/>
    </source>
</evidence>
<evidence type="ECO:0000256" key="1">
    <source>
        <dbReference type="SAM" id="MobiDB-lite"/>
    </source>
</evidence>
<evidence type="ECO:0000313" key="2">
    <source>
        <dbReference type="EMBL" id="QDT41420.1"/>
    </source>
</evidence>
<protein>
    <submittedName>
        <fullName evidence="2">Uncharacterized protein</fullName>
    </submittedName>
</protein>
<feature type="compositionally biased region" description="Basic and acidic residues" evidence="1">
    <location>
        <begin position="73"/>
        <end position="82"/>
    </location>
</feature>
<feature type="region of interest" description="Disordered" evidence="1">
    <location>
        <begin position="34"/>
        <end position="82"/>
    </location>
</feature>
<dbReference type="Proteomes" id="UP000317171">
    <property type="component" value="Chromosome"/>
</dbReference>
<name>A0A517RC09_9PLAN</name>